<dbReference type="EMBL" id="LJOY01000080">
    <property type="protein sequence ID" value="OBQ20018.1"/>
    <property type="molecule type" value="Genomic_DNA"/>
</dbReference>
<dbReference type="PATRIC" id="fig|1710894.3.peg.2490"/>
<evidence type="ECO:0000256" key="1">
    <source>
        <dbReference type="SAM" id="Phobius"/>
    </source>
</evidence>
<evidence type="ECO:0000313" key="2">
    <source>
        <dbReference type="EMBL" id="OBQ20018.1"/>
    </source>
</evidence>
<protein>
    <submittedName>
        <fullName evidence="2">Uncharacterized protein</fullName>
    </submittedName>
</protein>
<sequence>MSPEPQNPPSINILGNFAGLIGVLGIFIYFIGWVYRWAYFGFFALELNTLNLPHESFLIVPIQIIFGNFWIFIRAVIAMTLTISLIQVILWAISPKINHQNIPNKIQTLIKRIHGFPLLNILRSLAKLLPPSLRQEIVIVICILGSLFWLGRFQGQSDAYRDAVNNTSARPIVSIVSAKDKLPLGRNLDDILIDPSLKDSHIIGDMEQFKNIIGQETNDLTDPQKPIIWRLLIESNDWVYVFPSMPSDAQFNQRPPVLAINRGDGGVQLLIISPPNLR</sequence>
<keyword evidence="1" id="KW-1133">Transmembrane helix</keyword>
<keyword evidence="1" id="KW-0812">Transmembrane</keyword>
<comment type="caution">
    <text evidence="2">The sequence shown here is derived from an EMBL/GenBank/DDBJ whole genome shotgun (WGS) entry which is preliminary data.</text>
</comment>
<reference evidence="2 3" key="1">
    <citation type="submission" date="2015-09" db="EMBL/GenBank/DDBJ databases">
        <title>Whole genome shotgun sequence assembly of Aphanizomenon flos-aquae UKL13.</title>
        <authorList>
            <person name="Driscoll C."/>
        </authorList>
    </citation>
    <scope>NUCLEOTIDE SEQUENCE [LARGE SCALE GENOMIC DNA]</scope>
    <source>
        <strain evidence="2">MDT13</strain>
    </source>
</reference>
<name>A0A1B7VKK6_APHFL</name>
<evidence type="ECO:0000313" key="3">
    <source>
        <dbReference type="Proteomes" id="UP000092382"/>
    </source>
</evidence>
<dbReference type="AlphaFoldDB" id="A0A1B7VKK6"/>
<keyword evidence="1" id="KW-0472">Membrane</keyword>
<dbReference type="Proteomes" id="UP000092382">
    <property type="component" value="Unassembled WGS sequence"/>
</dbReference>
<proteinExistence type="predicted"/>
<gene>
    <name evidence="2" type="ORF">AN481_17305</name>
</gene>
<feature type="transmembrane region" description="Helical" evidence="1">
    <location>
        <begin position="71"/>
        <end position="93"/>
    </location>
</feature>
<organism evidence="2 3">
    <name type="scientific">Aphanizomenon flos-aquae LD13</name>
    <dbReference type="NCBI Taxonomy" id="1710894"/>
    <lineage>
        <taxon>Bacteria</taxon>
        <taxon>Bacillati</taxon>
        <taxon>Cyanobacteriota</taxon>
        <taxon>Cyanophyceae</taxon>
        <taxon>Nostocales</taxon>
        <taxon>Aphanizomenonaceae</taxon>
        <taxon>Aphanizomenon</taxon>
    </lineage>
</organism>
<accession>A0A1B7VKK6</accession>
<feature type="transmembrane region" description="Helical" evidence="1">
    <location>
        <begin position="12"/>
        <end position="31"/>
    </location>
</feature>